<evidence type="ECO:0000313" key="3">
    <source>
        <dbReference type="WBParaSite" id="PSU_v2.g17846.t1"/>
    </source>
</evidence>
<evidence type="ECO:0000256" key="1">
    <source>
        <dbReference type="SAM" id="SignalP"/>
    </source>
</evidence>
<proteinExistence type="predicted"/>
<accession>A0A914YEW2</accession>
<name>A0A914YEW2_9BILA</name>
<feature type="signal peptide" evidence="1">
    <location>
        <begin position="1"/>
        <end position="26"/>
    </location>
</feature>
<organism evidence="2 3">
    <name type="scientific">Panagrolaimus superbus</name>
    <dbReference type="NCBI Taxonomy" id="310955"/>
    <lineage>
        <taxon>Eukaryota</taxon>
        <taxon>Metazoa</taxon>
        <taxon>Ecdysozoa</taxon>
        <taxon>Nematoda</taxon>
        <taxon>Chromadorea</taxon>
        <taxon>Rhabditida</taxon>
        <taxon>Tylenchina</taxon>
        <taxon>Panagrolaimomorpha</taxon>
        <taxon>Panagrolaimoidea</taxon>
        <taxon>Panagrolaimidae</taxon>
        <taxon>Panagrolaimus</taxon>
    </lineage>
</organism>
<evidence type="ECO:0000313" key="2">
    <source>
        <dbReference type="Proteomes" id="UP000887577"/>
    </source>
</evidence>
<reference evidence="3" key="1">
    <citation type="submission" date="2022-11" db="UniProtKB">
        <authorList>
            <consortium name="WormBaseParasite"/>
        </authorList>
    </citation>
    <scope>IDENTIFICATION</scope>
</reference>
<dbReference type="AlphaFoldDB" id="A0A914YEW2"/>
<protein>
    <submittedName>
        <fullName evidence="3">Uncharacterized protein</fullName>
    </submittedName>
</protein>
<keyword evidence="2" id="KW-1185">Reference proteome</keyword>
<feature type="chain" id="PRO_5037610597" evidence="1">
    <location>
        <begin position="27"/>
        <end position="82"/>
    </location>
</feature>
<dbReference type="WBParaSite" id="PSU_v2.g17846.t1">
    <property type="protein sequence ID" value="PSU_v2.g17846.t1"/>
    <property type="gene ID" value="PSU_v2.g17846"/>
</dbReference>
<dbReference type="Proteomes" id="UP000887577">
    <property type="component" value="Unplaced"/>
</dbReference>
<sequence length="82" mass="9237">MLTTKTFVQLFQLLLIFPCFESLIQCEFGNYTRNIGVPRAADGIDESQSCSICFAFECNIYEFATKNTTDEKEVRLFGAGCS</sequence>
<keyword evidence="1" id="KW-0732">Signal</keyword>